<evidence type="ECO:0000313" key="2">
    <source>
        <dbReference type="EMBL" id="KUI57477.1"/>
    </source>
</evidence>
<dbReference type="Proteomes" id="UP000078576">
    <property type="component" value="Unassembled WGS sequence"/>
</dbReference>
<accession>A0A194V0M1</accession>
<evidence type="ECO:0000256" key="1">
    <source>
        <dbReference type="SAM" id="MobiDB-lite"/>
    </source>
</evidence>
<protein>
    <submittedName>
        <fullName evidence="2">Uncharacterized protein</fullName>
    </submittedName>
</protein>
<reference evidence="3" key="1">
    <citation type="submission" date="2014-12" db="EMBL/GenBank/DDBJ databases">
        <title>Genome Sequence of Valsa Canker Pathogens Uncovers a Specific Adaption of Colonization on Woody Bark.</title>
        <authorList>
            <person name="Yin Z."/>
            <person name="Liu H."/>
            <person name="Gao X."/>
            <person name="Li Z."/>
            <person name="Song N."/>
            <person name="Ke X."/>
            <person name="Dai Q."/>
            <person name="Wu Y."/>
            <person name="Sun Y."/>
            <person name="Xu J.-R."/>
            <person name="Kang Z.K."/>
            <person name="Wang L."/>
            <person name="Huang L."/>
        </authorList>
    </citation>
    <scope>NUCLEOTIDE SEQUENCE [LARGE SCALE GENOMIC DNA]</scope>
    <source>
        <strain evidence="3">SXYL134</strain>
    </source>
</reference>
<keyword evidence="3" id="KW-1185">Reference proteome</keyword>
<gene>
    <name evidence="2" type="ORF">VP1G_10900</name>
</gene>
<dbReference type="AlphaFoldDB" id="A0A194V0M1"/>
<name>A0A194V0M1_CYTMA</name>
<proteinExistence type="predicted"/>
<feature type="region of interest" description="Disordered" evidence="1">
    <location>
        <begin position="1"/>
        <end position="22"/>
    </location>
</feature>
<organism evidence="2 3">
    <name type="scientific">Cytospora mali</name>
    <name type="common">Apple Valsa canker fungus</name>
    <name type="synonym">Valsa mali</name>
    <dbReference type="NCBI Taxonomy" id="578113"/>
    <lineage>
        <taxon>Eukaryota</taxon>
        <taxon>Fungi</taxon>
        <taxon>Dikarya</taxon>
        <taxon>Ascomycota</taxon>
        <taxon>Pezizomycotina</taxon>
        <taxon>Sordariomycetes</taxon>
        <taxon>Sordariomycetidae</taxon>
        <taxon>Diaporthales</taxon>
        <taxon>Cytosporaceae</taxon>
        <taxon>Cytospora</taxon>
    </lineage>
</organism>
<evidence type="ECO:0000313" key="3">
    <source>
        <dbReference type="Proteomes" id="UP000078576"/>
    </source>
</evidence>
<sequence>MAAVFHRAAGLQPPGPPEQLDGENPWRLFLTWAKHPISKLHARYAVQQNIAKSVHLAPDAVAINRSHVNFEPSPGTGEAAWGAWLATTIPKSEWHL</sequence>
<dbReference type="EMBL" id="KN714700">
    <property type="protein sequence ID" value="KUI57477.1"/>
    <property type="molecule type" value="Genomic_DNA"/>
</dbReference>